<comment type="similarity">
    <text evidence="3 13">Belongs to the transferase hexapeptide repeat family.</text>
</comment>
<comment type="catalytic activity">
    <reaction evidence="12 13">
        <text>L-serine + acetyl-CoA = O-acetyl-L-serine + CoA</text>
        <dbReference type="Rhea" id="RHEA:24560"/>
        <dbReference type="ChEBI" id="CHEBI:33384"/>
        <dbReference type="ChEBI" id="CHEBI:57287"/>
        <dbReference type="ChEBI" id="CHEBI:57288"/>
        <dbReference type="ChEBI" id="CHEBI:58340"/>
        <dbReference type="EC" id="2.3.1.30"/>
    </reaction>
</comment>
<dbReference type="Gene3D" id="2.160.10.10">
    <property type="entry name" value="Hexapeptide repeat proteins"/>
    <property type="match status" value="1"/>
</dbReference>
<dbReference type="NCBIfam" id="TIGR01172">
    <property type="entry name" value="cysE"/>
    <property type="match status" value="1"/>
</dbReference>
<dbReference type="Proteomes" id="UP000045545">
    <property type="component" value="Unassembled WGS sequence"/>
</dbReference>
<evidence type="ECO:0000256" key="13">
    <source>
        <dbReference type="PIRNR" id="PIRNR000441"/>
    </source>
</evidence>
<evidence type="ECO:0000313" key="16">
    <source>
        <dbReference type="Proteomes" id="UP000045545"/>
    </source>
</evidence>
<dbReference type="InterPro" id="IPR001451">
    <property type="entry name" value="Hexapep"/>
</dbReference>
<dbReference type="GO" id="GO:0006535">
    <property type="term" value="P:cysteine biosynthetic process from serine"/>
    <property type="evidence" value="ECO:0007669"/>
    <property type="project" value="InterPro"/>
</dbReference>
<dbReference type="InterPro" id="IPR011004">
    <property type="entry name" value="Trimer_LpxA-like_sf"/>
</dbReference>
<dbReference type="FunFam" id="2.160.10.10:FF:000007">
    <property type="entry name" value="Serine acetyltransferase"/>
    <property type="match status" value="1"/>
</dbReference>
<evidence type="ECO:0000313" key="15">
    <source>
        <dbReference type="EMBL" id="CFX03941.1"/>
    </source>
</evidence>
<dbReference type="PANTHER" id="PTHR42811">
    <property type="entry name" value="SERINE ACETYLTRANSFERASE"/>
    <property type="match status" value="1"/>
</dbReference>
<keyword evidence="9" id="KW-0677">Repeat</keyword>
<evidence type="ECO:0000256" key="3">
    <source>
        <dbReference type="ARBA" id="ARBA00007274"/>
    </source>
</evidence>
<dbReference type="NCBIfam" id="NF041874">
    <property type="entry name" value="EPS_EpsC"/>
    <property type="match status" value="1"/>
</dbReference>
<evidence type="ECO:0000256" key="14">
    <source>
        <dbReference type="SAM" id="Coils"/>
    </source>
</evidence>
<accession>A0A0E4C7L5</accession>
<dbReference type="STRING" id="690567.286"/>
<dbReference type="FunFam" id="1.10.3130.10:FF:000003">
    <property type="entry name" value="Serine acetyltransferase"/>
    <property type="match status" value="1"/>
</dbReference>
<keyword evidence="6" id="KW-0963">Cytoplasm</keyword>
<dbReference type="Pfam" id="PF00132">
    <property type="entry name" value="Hexapep"/>
    <property type="match status" value="1"/>
</dbReference>
<dbReference type="GO" id="GO:0005737">
    <property type="term" value="C:cytoplasm"/>
    <property type="evidence" value="ECO:0007669"/>
    <property type="project" value="UniProtKB-SubCell"/>
</dbReference>
<evidence type="ECO:0000256" key="6">
    <source>
        <dbReference type="ARBA" id="ARBA00022490"/>
    </source>
</evidence>
<evidence type="ECO:0000256" key="2">
    <source>
        <dbReference type="ARBA" id="ARBA00004876"/>
    </source>
</evidence>
<reference evidence="15 16" key="1">
    <citation type="submission" date="2015-03" db="EMBL/GenBank/DDBJ databases">
        <authorList>
            <person name="Murphy D."/>
        </authorList>
    </citation>
    <scope>NUCLEOTIDE SEQUENCE [LARGE SCALE GENOMIC DNA]</scope>
    <source>
        <strain evidence="15 16">OL-4</strain>
    </source>
</reference>
<keyword evidence="16" id="KW-1185">Reference proteome</keyword>
<evidence type="ECO:0000256" key="7">
    <source>
        <dbReference type="ARBA" id="ARBA00022605"/>
    </source>
</evidence>
<evidence type="ECO:0000256" key="9">
    <source>
        <dbReference type="ARBA" id="ARBA00022737"/>
    </source>
</evidence>
<comment type="pathway">
    <text evidence="2">Amino-acid biosynthesis; L-cysteine biosynthesis; L-cysteine from L-serine: step 1/2.</text>
</comment>
<gene>
    <name evidence="15" type="ORF">286</name>
</gene>
<dbReference type="AlphaFoldDB" id="A0A0E4C7L5"/>
<dbReference type="InterPro" id="IPR045304">
    <property type="entry name" value="LbH_SAT"/>
</dbReference>
<dbReference type="Gene3D" id="1.10.3130.10">
    <property type="entry name" value="serine acetyltransferase, domain 1"/>
    <property type="match status" value="1"/>
</dbReference>
<dbReference type="PIRSF" id="PIRSF000441">
    <property type="entry name" value="CysE"/>
    <property type="match status" value="1"/>
</dbReference>
<evidence type="ECO:0000256" key="11">
    <source>
        <dbReference type="ARBA" id="ARBA00023315"/>
    </source>
</evidence>
<keyword evidence="10" id="KW-0198">Cysteine biosynthesis</keyword>
<evidence type="ECO:0000256" key="1">
    <source>
        <dbReference type="ARBA" id="ARBA00004496"/>
    </source>
</evidence>
<evidence type="ECO:0000256" key="10">
    <source>
        <dbReference type="ARBA" id="ARBA00023192"/>
    </source>
</evidence>
<keyword evidence="14" id="KW-0175">Coiled coil</keyword>
<dbReference type="InterPro" id="IPR042122">
    <property type="entry name" value="Ser_AcTrfase_N_sf"/>
</dbReference>
<organism evidence="15 16">
    <name type="scientific">Syntrophomonas zehnderi OL-4</name>
    <dbReference type="NCBI Taxonomy" id="690567"/>
    <lineage>
        <taxon>Bacteria</taxon>
        <taxon>Bacillati</taxon>
        <taxon>Bacillota</taxon>
        <taxon>Clostridia</taxon>
        <taxon>Eubacteriales</taxon>
        <taxon>Syntrophomonadaceae</taxon>
        <taxon>Syntrophomonas</taxon>
    </lineage>
</organism>
<dbReference type="InterPro" id="IPR005881">
    <property type="entry name" value="Ser_O-AcTrfase"/>
</dbReference>
<dbReference type="SUPFAM" id="SSF51161">
    <property type="entry name" value="Trimeric LpxA-like enzymes"/>
    <property type="match status" value="1"/>
</dbReference>
<protein>
    <recommendedName>
        <fullName evidence="5 13">Serine acetyltransferase</fullName>
        <ecNumber evidence="4 13">2.3.1.30</ecNumber>
    </recommendedName>
</protein>
<evidence type="ECO:0000256" key="12">
    <source>
        <dbReference type="ARBA" id="ARBA00049486"/>
    </source>
</evidence>
<evidence type="ECO:0000256" key="4">
    <source>
        <dbReference type="ARBA" id="ARBA00013266"/>
    </source>
</evidence>
<sequence length="240" mass="26438">MFSTIREEIQVVFARDPAARSVMEVIFCYPGFHAVMNHRLAHWLYNKKLYFLARLVSHISRHFTDIEIHPGAKIGKGLFIDHGSGIVIGETTEIGDNVTLYQGVTLGGTGKEKGKRHPTIGNNVVVSAGAKILGSFTVGDFAKIGGGSVVLKSVPPNCTVVGVPGRIVVQDGARVHDGKMEVDLEHHMLPDPIADMLTAMQEKIAVLEQKLENLEKETIEDEDIQYFKRQKRRAANIETA</sequence>
<keyword evidence="11 13" id="KW-0012">Acyltransferase</keyword>
<evidence type="ECO:0000256" key="5">
    <source>
        <dbReference type="ARBA" id="ARBA00018522"/>
    </source>
</evidence>
<dbReference type="InterPro" id="IPR053376">
    <property type="entry name" value="Serine_acetyltransferase"/>
</dbReference>
<dbReference type="OrthoDB" id="9801456at2"/>
<dbReference type="GO" id="GO:0009001">
    <property type="term" value="F:serine O-acetyltransferase activity"/>
    <property type="evidence" value="ECO:0007669"/>
    <property type="project" value="UniProtKB-EC"/>
</dbReference>
<feature type="coiled-coil region" evidence="14">
    <location>
        <begin position="197"/>
        <end position="224"/>
    </location>
</feature>
<dbReference type="EC" id="2.3.1.30" evidence="4 13"/>
<evidence type="ECO:0000256" key="8">
    <source>
        <dbReference type="ARBA" id="ARBA00022679"/>
    </source>
</evidence>
<proteinExistence type="inferred from homology"/>
<keyword evidence="8 13" id="KW-0808">Transferase</keyword>
<dbReference type="EMBL" id="CGIH01000004">
    <property type="protein sequence ID" value="CFX03941.1"/>
    <property type="molecule type" value="Genomic_DNA"/>
</dbReference>
<dbReference type="CDD" id="cd03354">
    <property type="entry name" value="LbH_SAT"/>
    <property type="match status" value="1"/>
</dbReference>
<dbReference type="RefSeq" id="WP_046495239.1">
    <property type="nucleotide sequence ID" value="NZ_CGIH01000004.1"/>
</dbReference>
<keyword evidence="7" id="KW-0028">Amino-acid biosynthesis</keyword>
<name>A0A0E4C7L5_9FIRM</name>
<dbReference type="UniPathway" id="UPA00136">
    <property type="reaction ID" value="UER00199"/>
</dbReference>
<comment type="subcellular location">
    <subcellularLocation>
        <location evidence="1">Cytoplasm</location>
    </subcellularLocation>
</comment>